<proteinExistence type="predicted"/>
<name>A0ABU3WTS9_9NOCA</name>
<accession>A0ABU3WTS9</accession>
<gene>
    <name evidence="1" type="ORF">F8M49_22225</name>
</gene>
<evidence type="ECO:0000313" key="1">
    <source>
        <dbReference type="EMBL" id="MDV2477421.1"/>
    </source>
</evidence>
<comment type="caution">
    <text evidence="1">The sequence shown here is derived from an EMBL/GenBank/DDBJ whole genome shotgun (WGS) entry which is preliminary data.</text>
</comment>
<organism evidence="1 2">
    <name type="scientific">Rhodococcus zopfii</name>
    <dbReference type="NCBI Taxonomy" id="43772"/>
    <lineage>
        <taxon>Bacteria</taxon>
        <taxon>Bacillati</taxon>
        <taxon>Actinomycetota</taxon>
        <taxon>Actinomycetes</taxon>
        <taxon>Mycobacteriales</taxon>
        <taxon>Nocardiaceae</taxon>
        <taxon>Rhodococcus</taxon>
    </lineage>
</organism>
<evidence type="ECO:0000313" key="2">
    <source>
        <dbReference type="Proteomes" id="UP001275440"/>
    </source>
</evidence>
<dbReference type="EMBL" id="WBMO01000005">
    <property type="protein sequence ID" value="MDV2477421.1"/>
    <property type="molecule type" value="Genomic_DNA"/>
</dbReference>
<sequence>MKWHLPDFSWGNKRYRRAVQDADRMLILPELLGDEHLDIETDENTKREPVRSPKDTQIYLRMDGKGFRVPAAPVSGSGGVPVGVQNARRCRVRVECPRPWPKPWGLRR</sequence>
<dbReference type="Proteomes" id="UP001275440">
    <property type="component" value="Unassembled WGS sequence"/>
</dbReference>
<reference evidence="1 2" key="1">
    <citation type="submission" date="2019-10" db="EMBL/GenBank/DDBJ databases">
        <title>Draft Genome Assembly of Rhodococcus zopfii DSM44189.</title>
        <authorList>
            <person name="Sutton J.M."/>
            <person name="Akob D.M."/>
            <person name="Bushman T.J."/>
        </authorList>
    </citation>
    <scope>NUCLEOTIDE SEQUENCE [LARGE SCALE GENOMIC DNA]</scope>
    <source>
        <strain evidence="1 2">DSM 44189</strain>
    </source>
</reference>
<keyword evidence="2" id="KW-1185">Reference proteome</keyword>
<protein>
    <submittedName>
        <fullName evidence="1">Uncharacterized protein</fullName>
    </submittedName>
</protein>